<accession>A0ABW4YP28</accession>
<dbReference type="Gene3D" id="1.10.10.10">
    <property type="entry name" value="Winged helix-like DNA-binding domain superfamily/Winged helix DNA-binding domain"/>
    <property type="match status" value="1"/>
</dbReference>
<dbReference type="InterPro" id="IPR000524">
    <property type="entry name" value="Tscrpt_reg_HTH_GntR"/>
</dbReference>
<dbReference type="Proteomes" id="UP001597362">
    <property type="component" value="Unassembled WGS sequence"/>
</dbReference>
<dbReference type="InterPro" id="IPR036388">
    <property type="entry name" value="WH-like_DNA-bd_sf"/>
</dbReference>
<proteinExistence type="predicted"/>
<dbReference type="PANTHER" id="PTHR43537:SF5">
    <property type="entry name" value="UXU OPERON TRANSCRIPTIONAL REGULATOR"/>
    <property type="match status" value="1"/>
</dbReference>
<dbReference type="PANTHER" id="PTHR43537">
    <property type="entry name" value="TRANSCRIPTIONAL REGULATOR, GNTR FAMILY"/>
    <property type="match status" value="1"/>
</dbReference>
<dbReference type="InterPro" id="IPR008920">
    <property type="entry name" value="TF_FadR/GntR_C"/>
</dbReference>
<sequence length="218" mass="25754">MANDNKLLRSESIYQVIRERILNGDYSPGERLLVLDIAKEFEVSQSPVREALERLKQEGLTVSVKNKGSVVSKINLQEVKDSYQLREILEEYALRYYLKHKPKSNLEQLERIYTDMQAAATNNDMLELIDLDMQFHQFFFEQCNNGQLLKVWENIKFIMTRFVVTTNKRFFPDLESVVRTHQALINSLRHYEPSQEDAVVELFISHIKEVWQKIEQVK</sequence>
<evidence type="ECO:0000313" key="6">
    <source>
        <dbReference type="Proteomes" id="UP001597362"/>
    </source>
</evidence>
<gene>
    <name evidence="5" type="ORF">ACFSJH_17065</name>
</gene>
<evidence type="ECO:0000313" key="5">
    <source>
        <dbReference type="EMBL" id="MFD2117443.1"/>
    </source>
</evidence>
<evidence type="ECO:0000259" key="4">
    <source>
        <dbReference type="PROSITE" id="PS50949"/>
    </source>
</evidence>
<comment type="caution">
    <text evidence="5">The sequence shown here is derived from an EMBL/GenBank/DDBJ whole genome shotgun (WGS) entry which is preliminary data.</text>
</comment>
<reference evidence="6" key="1">
    <citation type="journal article" date="2019" name="Int. J. Syst. Evol. Microbiol.">
        <title>The Global Catalogue of Microorganisms (GCM) 10K type strain sequencing project: providing services to taxonomists for standard genome sequencing and annotation.</title>
        <authorList>
            <consortium name="The Broad Institute Genomics Platform"/>
            <consortium name="The Broad Institute Genome Sequencing Center for Infectious Disease"/>
            <person name="Wu L."/>
            <person name="Ma J."/>
        </authorList>
    </citation>
    <scope>NUCLEOTIDE SEQUENCE [LARGE SCALE GENOMIC DNA]</scope>
    <source>
        <strain evidence="6">GH52</strain>
    </source>
</reference>
<dbReference type="SUPFAM" id="SSF46785">
    <property type="entry name" value="Winged helix' DNA-binding domain"/>
    <property type="match status" value="1"/>
</dbReference>
<dbReference type="SUPFAM" id="SSF48008">
    <property type="entry name" value="GntR ligand-binding domain-like"/>
    <property type="match status" value="1"/>
</dbReference>
<dbReference type="Pfam" id="PF00392">
    <property type="entry name" value="GntR"/>
    <property type="match status" value="1"/>
</dbReference>
<keyword evidence="2" id="KW-0238">DNA-binding</keyword>
<evidence type="ECO:0000256" key="2">
    <source>
        <dbReference type="ARBA" id="ARBA00023125"/>
    </source>
</evidence>
<keyword evidence="6" id="KW-1185">Reference proteome</keyword>
<feature type="domain" description="HTH gntR-type" evidence="4">
    <location>
        <begin position="7"/>
        <end position="74"/>
    </location>
</feature>
<dbReference type="CDD" id="cd07377">
    <property type="entry name" value="WHTH_GntR"/>
    <property type="match status" value="1"/>
</dbReference>
<dbReference type="SMART" id="SM00895">
    <property type="entry name" value="FCD"/>
    <property type="match status" value="1"/>
</dbReference>
<dbReference type="Pfam" id="PF07729">
    <property type="entry name" value="FCD"/>
    <property type="match status" value="1"/>
</dbReference>
<dbReference type="InterPro" id="IPR036390">
    <property type="entry name" value="WH_DNA-bd_sf"/>
</dbReference>
<organism evidence="5 6">
    <name type="scientific">Paenibacillus yanchengensis</name>
    <dbReference type="NCBI Taxonomy" id="2035833"/>
    <lineage>
        <taxon>Bacteria</taxon>
        <taxon>Bacillati</taxon>
        <taxon>Bacillota</taxon>
        <taxon>Bacilli</taxon>
        <taxon>Bacillales</taxon>
        <taxon>Paenibacillaceae</taxon>
        <taxon>Paenibacillus</taxon>
    </lineage>
</organism>
<dbReference type="PROSITE" id="PS50949">
    <property type="entry name" value="HTH_GNTR"/>
    <property type="match status" value="1"/>
</dbReference>
<dbReference type="SMART" id="SM00345">
    <property type="entry name" value="HTH_GNTR"/>
    <property type="match status" value="1"/>
</dbReference>
<dbReference type="RefSeq" id="WP_377774621.1">
    <property type="nucleotide sequence ID" value="NZ_JBHUHO010000040.1"/>
</dbReference>
<dbReference type="EMBL" id="JBHUHO010000040">
    <property type="protein sequence ID" value="MFD2117443.1"/>
    <property type="molecule type" value="Genomic_DNA"/>
</dbReference>
<evidence type="ECO:0000256" key="3">
    <source>
        <dbReference type="ARBA" id="ARBA00023163"/>
    </source>
</evidence>
<keyword evidence="3" id="KW-0804">Transcription</keyword>
<dbReference type="Gene3D" id="1.20.120.530">
    <property type="entry name" value="GntR ligand-binding domain-like"/>
    <property type="match status" value="1"/>
</dbReference>
<keyword evidence="1" id="KW-0805">Transcription regulation</keyword>
<evidence type="ECO:0000256" key="1">
    <source>
        <dbReference type="ARBA" id="ARBA00023015"/>
    </source>
</evidence>
<name>A0ABW4YP28_9BACL</name>
<dbReference type="InterPro" id="IPR011711">
    <property type="entry name" value="GntR_C"/>
</dbReference>
<protein>
    <submittedName>
        <fullName evidence="5">GntR family transcriptional regulator</fullName>
    </submittedName>
</protein>